<proteinExistence type="predicted"/>
<comment type="caution">
    <text evidence="1">The sequence shown here is derived from an EMBL/GenBank/DDBJ whole genome shotgun (WGS) entry which is preliminary data.</text>
</comment>
<gene>
    <name evidence="1" type="ORF">ACFY35_01600</name>
</gene>
<reference evidence="1 2" key="1">
    <citation type="submission" date="2024-10" db="EMBL/GenBank/DDBJ databases">
        <title>The Natural Products Discovery Center: Release of the First 8490 Sequenced Strains for Exploring Actinobacteria Biosynthetic Diversity.</title>
        <authorList>
            <person name="Kalkreuter E."/>
            <person name="Kautsar S.A."/>
            <person name="Yang D."/>
            <person name="Bader C.D."/>
            <person name="Teijaro C.N."/>
            <person name="Fluegel L."/>
            <person name="Davis C.M."/>
            <person name="Simpson J.R."/>
            <person name="Lauterbach L."/>
            <person name="Steele A.D."/>
            <person name="Gui C."/>
            <person name="Meng S."/>
            <person name="Li G."/>
            <person name="Viehrig K."/>
            <person name="Ye F."/>
            <person name="Su P."/>
            <person name="Kiefer A.F."/>
            <person name="Nichols A."/>
            <person name="Cepeda A.J."/>
            <person name="Yan W."/>
            <person name="Fan B."/>
            <person name="Jiang Y."/>
            <person name="Adhikari A."/>
            <person name="Zheng C.-J."/>
            <person name="Schuster L."/>
            <person name="Cowan T.M."/>
            <person name="Smanski M.J."/>
            <person name="Chevrette M.G."/>
            <person name="De Carvalho L.P.S."/>
            <person name="Shen B."/>
        </authorList>
    </citation>
    <scope>NUCLEOTIDE SEQUENCE [LARGE SCALE GENOMIC DNA]</scope>
    <source>
        <strain evidence="1 2">NPDC000087</strain>
    </source>
</reference>
<organism evidence="1 2">
    <name type="scientific">Paractinoplanes globisporus</name>
    <dbReference type="NCBI Taxonomy" id="113565"/>
    <lineage>
        <taxon>Bacteria</taxon>
        <taxon>Bacillati</taxon>
        <taxon>Actinomycetota</taxon>
        <taxon>Actinomycetes</taxon>
        <taxon>Micromonosporales</taxon>
        <taxon>Micromonosporaceae</taxon>
        <taxon>Paractinoplanes</taxon>
    </lineage>
</organism>
<dbReference type="RefSeq" id="WP_157297278.1">
    <property type="nucleotide sequence ID" value="NZ_JBIAZU010000001.1"/>
</dbReference>
<name>A0ABW6W479_9ACTN</name>
<accession>A0ABW6W479</accession>
<protein>
    <recommendedName>
        <fullName evidence="3">GNAT family N-acetyltransferase</fullName>
    </recommendedName>
</protein>
<dbReference type="Proteomes" id="UP001602245">
    <property type="component" value="Unassembled WGS sequence"/>
</dbReference>
<dbReference type="EMBL" id="JBIAZU010000001">
    <property type="protein sequence ID" value="MFF5288102.1"/>
    <property type="molecule type" value="Genomic_DNA"/>
</dbReference>
<evidence type="ECO:0000313" key="2">
    <source>
        <dbReference type="Proteomes" id="UP001602245"/>
    </source>
</evidence>
<keyword evidence="2" id="KW-1185">Reference proteome</keyword>
<evidence type="ECO:0008006" key="3">
    <source>
        <dbReference type="Google" id="ProtNLM"/>
    </source>
</evidence>
<evidence type="ECO:0000313" key="1">
    <source>
        <dbReference type="EMBL" id="MFF5288102.1"/>
    </source>
</evidence>
<sequence length="228" mass="24461">MDPRLRTAVDASVGWYEDLCALHGVGSILVDGLWSALDTPPPLHSAAVVVEPGVTADQVLARLEGRDRGGVKDSFATIDLSGDGMELLFSATWIHREPAPARRSGTAGEWVAVTGADELAEWTGRHDTRDVLLPPLLRRAHFRILARYVDDRIVAGAVARLGSGVVDVSNVYAVPGHSVDWAELAEAVGAHFPGRRLVGYERGDDLAAARDGGFEPVGELRVWVSADR</sequence>